<dbReference type="Proteomes" id="UP001321018">
    <property type="component" value="Unassembled WGS sequence"/>
</dbReference>
<sequence>MNLAEIGQQSATNWSTDTDSDDDSDSDSVTVRSDGTIEVELDDTDVDRAENLARQRNQSYQSGATTDDNWAGSKSGGDIHVQGLLAELAMEEVYGVPVDESISAAGDGGLDGELEIDGETLTYDIKSSDYDGPGQSLMAKKENVEKRSSHPDVYVRAYVDVDTGYVEINGWIRYEDLVDESNIKESPASWLDHLNYDVSVRDLNEPWSPTNR</sequence>
<feature type="compositionally biased region" description="Polar residues" evidence="1">
    <location>
        <begin position="54"/>
        <end position="68"/>
    </location>
</feature>
<protein>
    <submittedName>
        <fullName evidence="2">Uncharacterized protein</fullName>
    </submittedName>
</protein>
<proteinExistence type="predicted"/>
<gene>
    <name evidence="2" type="ORF">OB960_24235</name>
</gene>
<accession>A0AAP2Z4L3</accession>
<dbReference type="AlphaFoldDB" id="A0AAP2Z4L3"/>
<evidence type="ECO:0000313" key="2">
    <source>
        <dbReference type="EMBL" id="MCU4744483.1"/>
    </source>
</evidence>
<evidence type="ECO:0000313" key="3">
    <source>
        <dbReference type="Proteomes" id="UP001321018"/>
    </source>
</evidence>
<comment type="caution">
    <text evidence="2">The sequence shown here is derived from an EMBL/GenBank/DDBJ whole genome shotgun (WGS) entry which is preliminary data.</text>
</comment>
<feature type="region of interest" description="Disordered" evidence="1">
    <location>
        <begin position="1"/>
        <end position="74"/>
    </location>
</feature>
<reference evidence="2" key="1">
    <citation type="submission" date="2022-09" db="EMBL/GenBank/DDBJ databases">
        <title>Enrichment on poylsaccharides allowed isolation of novel metabolic and taxonomic groups of Haloarchaea.</title>
        <authorList>
            <person name="Sorokin D.Y."/>
            <person name="Elcheninov A.G."/>
            <person name="Khizhniak T.V."/>
            <person name="Kolganova T.V."/>
            <person name="Kublanov I.V."/>
        </authorList>
    </citation>
    <scope>NUCLEOTIDE SEQUENCE</scope>
    <source>
        <strain evidence="2">AArc-xg1-1</strain>
    </source>
</reference>
<organism evidence="2 3">
    <name type="scientific">Natronoglomus mannanivorans</name>
    <dbReference type="NCBI Taxonomy" id="2979990"/>
    <lineage>
        <taxon>Archaea</taxon>
        <taxon>Methanobacteriati</taxon>
        <taxon>Methanobacteriota</taxon>
        <taxon>Stenosarchaea group</taxon>
        <taxon>Halobacteria</taxon>
        <taxon>Halobacteriales</taxon>
        <taxon>Natrialbaceae</taxon>
        <taxon>Natronoglomus</taxon>
    </lineage>
</organism>
<evidence type="ECO:0000256" key="1">
    <source>
        <dbReference type="SAM" id="MobiDB-lite"/>
    </source>
</evidence>
<name>A0AAP2Z4L3_9EURY</name>
<dbReference type="EMBL" id="JAOPKA010000030">
    <property type="protein sequence ID" value="MCU4744483.1"/>
    <property type="molecule type" value="Genomic_DNA"/>
</dbReference>
<dbReference type="RefSeq" id="WP_338006290.1">
    <property type="nucleotide sequence ID" value="NZ_JAOPKA010000030.1"/>
</dbReference>